<dbReference type="Proteomes" id="UP000005204">
    <property type="component" value="Unassembled WGS sequence"/>
</dbReference>
<dbReference type="Gene3D" id="3.30.870.10">
    <property type="entry name" value="Endonuclease Chain A"/>
    <property type="match status" value="1"/>
</dbReference>
<dbReference type="PANTHER" id="PTHR43856">
    <property type="entry name" value="CARDIOLIPIN HYDROLASE"/>
    <property type="match status" value="1"/>
</dbReference>
<dbReference type="KEGG" id="bmor:101741648"/>
<reference evidence="8" key="2">
    <citation type="submission" date="2022-06" db="UniProtKB">
        <authorList>
            <consortium name="EnsemblMetazoa"/>
        </authorList>
    </citation>
    <scope>IDENTIFICATION</scope>
    <source>
        <strain evidence="8">p50T (Dazao)</strain>
    </source>
</reference>
<evidence type="ECO:0000313" key="9">
    <source>
        <dbReference type="Proteomes" id="UP000005204"/>
    </source>
</evidence>
<evidence type="ECO:0000256" key="4">
    <source>
        <dbReference type="ARBA" id="ARBA00038012"/>
    </source>
</evidence>
<proteinExistence type="inferred from homology"/>
<keyword evidence="3" id="KW-0443">Lipid metabolism</keyword>
<keyword evidence="2" id="KW-0442">Lipid degradation</keyword>
<evidence type="ECO:0000256" key="3">
    <source>
        <dbReference type="ARBA" id="ARBA00023098"/>
    </source>
</evidence>
<dbReference type="GO" id="GO:0016042">
    <property type="term" value="P:lipid catabolic process"/>
    <property type="evidence" value="ECO:0007669"/>
    <property type="project" value="UniProtKB-KW"/>
</dbReference>
<dbReference type="GO" id="GO:0016891">
    <property type="term" value="F:RNA endonuclease activity producing 5'-phosphomonoesters, hydrolytic mechanism"/>
    <property type="evidence" value="ECO:0007669"/>
    <property type="project" value="TreeGrafter"/>
</dbReference>
<dbReference type="PANTHER" id="PTHR43856:SF1">
    <property type="entry name" value="MITOCHONDRIAL CARDIOLIPIN HYDROLASE"/>
    <property type="match status" value="1"/>
</dbReference>
<comment type="similarity">
    <text evidence="4">Belongs to the phospholipase D family. MitoPLD/Zucchini subfamily.</text>
</comment>
<dbReference type="InterPro" id="IPR051406">
    <property type="entry name" value="PLD_domain"/>
</dbReference>
<evidence type="ECO:0000256" key="6">
    <source>
        <dbReference type="ARBA" id="ARBA00043167"/>
    </source>
</evidence>
<evidence type="ECO:0000259" key="7">
    <source>
        <dbReference type="Pfam" id="PF13091"/>
    </source>
</evidence>
<dbReference type="InterPro" id="IPR025202">
    <property type="entry name" value="PLD-like_dom"/>
</dbReference>
<evidence type="ECO:0000256" key="1">
    <source>
        <dbReference type="ARBA" id="ARBA00022801"/>
    </source>
</evidence>
<dbReference type="RefSeq" id="XP_004932923.1">
    <property type="nucleotide sequence ID" value="XM_004932866.2"/>
</dbReference>
<accession>A0A8R2ASF6</accession>
<evidence type="ECO:0000313" key="8">
    <source>
        <dbReference type="EnsemblMetazoa" id="XP_004932923.1"/>
    </source>
</evidence>
<feature type="domain" description="Phospholipase D-like" evidence="7">
    <location>
        <begin position="55"/>
        <end position="180"/>
    </location>
</feature>
<keyword evidence="9" id="KW-1185">Reference proteome</keyword>
<dbReference type="AlphaFoldDB" id="A0A8R2ASF6"/>
<organism evidence="8 9">
    <name type="scientific">Bombyx mori</name>
    <name type="common">Silk moth</name>
    <dbReference type="NCBI Taxonomy" id="7091"/>
    <lineage>
        <taxon>Eukaryota</taxon>
        <taxon>Metazoa</taxon>
        <taxon>Ecdysozoa</taxon>
        <taxon>Arthropoda</taxon>
        <taxon>Hexapoda</taxon>
        <taxon>Insecta</taxon>
        <taxon>Pterygota</taxon>
        <taxon>Neoptera</taxon>
        <taxon>Endopterygota</taxon>
        <taxon>Lepidoptera</taxon>
        <taxon>Glossata</taxon>
        <taxon>Ditrysia</taxon>
        <taxon>Bombycoidea</taxon>
        <taxon>Bombycidae</taxon>
        <taxon>Bombycinae</taxon>
        <taxon>Bombyx</taxon>
    </lineage>
</organism>
<evidence type="ECO:0000256" key="2">
    <source>
        <dbReference type="ARBA" id="ARBA00022963"/>
    </source>
</evidence>
<evidence type="ECO:0000256" key="5">
    <source>
        <dbReference type="ARBA" id="ARBA00040549"/>
    </source>
</evidence>
<keyword evidence="1" id="KW-0378">Hydrolase</keyword>
<dbReference type="EnsemblMetazoa" id="XM_004932866.2">
    <property type="protein sequence ID" value="XP_004932923.1"/>
    <property type="gene ID" value="LOC101741648"/>
</dbReference>
<protein>
    <recommendedName>
        <fullName evidence="5">Mitochondrial cardiolipin hydrolase</fullName>
    </recommendedName>
    <alternativeName>
        <fullName evidence="6">Mitochondrial phospholipase</fullName>
    </alternativeName>
</protein>
<name>A0A8R2ASF6_BOMMO</name>
<dbReference type="Pfam" id="PF13091">
    <property type="entry name" value="PLDc_2"/>
    <property type="match status" value="1"/>
</dbReference>
<dbReference type="OrthoDB" id="5205528at2759"/>
<dbReference type="GeneID" id="101741648"/>
<dbReference type="SUPFAM" id="SSF56024">
    <property type="entry name" value="Phospholipase D/nuclease"/>
    <property type="match status" value="1"/>
</dbReference>
<reference evidence="9" key="1">
    <citation type="journal article" date="2008" name="Insect Biochem. Mol. Biol.">
        <title>The genome of a lepidopteran model insect, the silkworm Bombyx mori.</title>
        <authorList>
            <consortium name="International Silkworm Genome Consortium"/>
        </authorList>
    </citation>
    <scope>NUCLEOTIDE SEQUENCE [LARGE SCALE GENOMIC DNA]</scope>
    <source>
        <strain evidence="9">p50T</strain>
    </source>
</reference>
<sequence length="231" mass="26480">MKLYPRIFSSAAAFALTCVVFAAAYFYKSRNTELNEVMVFCKLHLNAYNCFDKLMSFIEAAKHNIKVCMPGIHNVAIQGRLVEMLKKKNIKISIVIDQSGCNEPNDVFIKELLDAGAVIKYINTEPYTMQHKFCLIDDKVLMTGTLNWGNDRSSDHWNYVYITSKPKLVEPVSKEFKYMWLSSKDLNYSQFDSKPINEDECCNTEVVNLTENYKSVPFGNKETLTSEICIV</sequence>